<proteinExistence type="predicted"/>
<dbReference type="Proteomes" id="UP000425960">
    <property type="component" value="Chromosome"/>
</dbReference>
<dbReference type="EMBL" id="AP021876">
    <property type="protein sequence ID" value="BBO82560.1"/>
    <property type="molecule type" value="Genomic_DNA"/>
</dbReference>
<keyword evidence="1" id="KW-0812">Transmembrane</keyword>
<accession>A0A5K7ZQZ6</accession>
<reference evidence="2 3" key="1">
    <citation type="submission" date="2019-11" db="EMBL/GenBank/DDBJ databases">
        <title>Comparative genomics of hydrocarbon-degrading Desulfosarcina strains.</title>
        <authorList>
            <person name="Watanabe M."/>
            <person name="Kojima H."/>
            <person name="Fukui M."/>
        </authorList>
    </citation>
    <scope>NUCLEOTIDE SEQUENCE [LARGE SCALE GENOMIC DNA]</scope>
    <source>
        <strain evidence="2 3">28bB2T</strain>
    </source>
</reference>
<dbReference type="InterPro" id="IPR010727">
    <property type="entry name" value="DUF1302"/>
</dbReference>
<gene>
    <name evidence="2" type="ORF">DSCO28_31260</name>
</gene>
<name>A0A5K7ZQZ6_9BACT</name>
<feature type="transmembrane region" description="Helical" evidence="1">
    <location>
        <begin position="237"/>
        <end position="255"/>
    </location>
</feature>
<evidence type="ECO:0000313" key="3">
    <source>
        <dbReference type="Proteomes" id="UP000425960"/>
    </source>
</evidence>
<evidence type="ECO:0000256" key="1">
    <source>
        <dbReference type="SAM" id="Phobius"/>
    </source>
</evidence>
<organism evidence="2 3">
    <name type="scientific">Desulfosarcina ovata subsp. sediminis</name>
    <dbReference type="NCBI Taxonomy" id="885957"/>
    <lineage>
        <taxon>Bacteria</taxon>
        <taxon>Pseudomonadati</taxon>
        <taxon>Thermodesulfobacteriota</taxon>
        <taxon>Desulfobacteria</taxon>
        <taxon>Desulfobacterales</taxon>
        <taxon>Desulfosarcinaceae</taxon>
        <taxon>Desulfosarcina</taxon>
    </lineage>
</organism>
<keyword evidence="1" id="KW-0472">Membrane</keyword>
<dbReference type="RefSeq" id="WP_155322986.1">
    <property type="nucleotide sequence ID" value="NZ_AP021876.1"/>
</dbReference>
<dbReference type="KEGG" id="dov:DSCO28_31260"/>
<sequence>MTVRAIAGETDMPWLEPFSFTGWSEVIQSMRTHRPNDSLTSRARLRLELEADFGAFYGFVSADAEKNWQINDETGVDLQEAWLEYAANRWDLRIGRQIVIWGRADGVQITDIVSPPDYTESITRDLDEIRMPVDAAKFRLLGDFVNTELIWIPVFEPAVQPSGDNPWAVATDLPENVHVTMADAVEPDTSLENGEIALKVAAYLSGLDVAASVFYTWDETINLWFRGVAEIILRFRWANLIVYVLLMAAAIMGIGRIETEVDMDNWFLEDDALLAAKDRFEEIFGNDDFCAILVEADNVFTTQVLTKIRELGHELVKKVPYADDVVSPTDFEYTYGTEEGMQIIDLVPDPLPTDKAALEKIKTMALAKPSMKNRIVSADGTQTWIMLRMKPIPDEWDKDTEENPESAWWGSPASRSPSTFGALLVSRCPMSTASTISASPRWVPCIPTTWLSSSLNPVPPRSRRI</sequence>
<dbReference type="Pfam" id="PF06980">
    <property type="entry name" value="DUF1302"/>
    <property type="match status" value="1"/>
</dbReference>
<dbReference type="AlphaFoldDB" id="A0A5K7ZQZ6"/>
<keyword evidence="1" id="KW-1133">Transmembrane helix</keyword>
<evidence type="ECO:0000313" key="2">
    <source>
        <dbReference type="EMBL" id="BBO82560.1"/>
    </source>
</evidence>
<protein>
    <submittedName>
        <fullName evidence="2">Uncharacterized protein</fullName>
    </submittedName>
</protein>